<keyword evidence="5 7" id="KW-0472">Membrane</keyword>
<dbReference type="eggNOG" id="KOG2921">
    <property type="taxonomic scope" value="Eukaryota"/>
</dbReference>
<dbReference type="GO" id="GO:0004222">
    <property type="term" value="F:metalloendopeptidase activity"/>
    <property type="evidence" value="ECO:0000318"/>
    <property type="project" value="GO_Central"/>
</dbReference>
<dbReference type="GO" id="GO:0031293">
    <property type="term" value="P:membrane protein intracellular domain proteolysis"/>
    <property type="evidence" value="ECO:0000318"/>
    <property type="project" value="GO_Central"/>
</dbReference>
<dbReference type="PANTHER" id="PTHR13325:SF3">
    <property type="entry name" value="MEMBRANE-BOUND TRANSCRIPTION FACTOR SITE-2 PROTEASE"/>
    <property type="match status" value="1"/>
</dbReference>
<evidence type="ECO:0000259" key="8">
    <source>
        <dbReference type="Pfam" id="PF02163"/>
    </source>
</evidence>
<feature type="domain" description="Peptidase M50" evidence="8">
    <location>
        <begin position="108"/>
        <end position="246"/>
    </location>
</feature>
<evidence type="ECO:0000256" key="6">
    <source>
        <dbReference type="ARBA" id="ARBA00032658"/>
    </source>
</evidence>
<evidence type="ECO:0000256" key="2">
    <source>
        <dbReference type="ARBA" id="ARBA00009989"/>
    </source>
</evidence>
<dbReference type="OMA" id="FYSWGRW"/>
<evidence type="ECO:0000256" key="5">
    <source>
        <dbReference type="ARBA" id="ARBA00023136"/>
    </source>
</evidence>
<feature type="transmembrane region" description="Helical" evidence="7">
    <location>
        <begin position="66"/>
        <end position="92"/>
    </location>
</feature>
<keyword evidence="3 7" id="KW-0812">Transmembrane</keyword>
<dbReference type="AlphaFoldDB" id="U5D4P1"/>
<accession>U5D4P1</accession>
<feature type="transmembrane region" description="Helical" evidence="7">
    <location>
        <begin position="104"/>
        <end position="122"/>
    </location>
</feature>
<gene>
    <name evidence="9" type="ORF">AMTR_s00068p00204430</name>
</gene>
<dbReference type="GO" id="GO:1900457">
    <property type="term" value="P:regulation of brassinosteroid mediated signaling pathway"/>
    <property type="evidence" value="ECO:0007669"/>
    <property type="project" value="EnsemblPlants"/>
</dbReference>
<feature type="transmembrane region" description="Helical" evidence="7">
    <location>
        <begin position="134"/>
        <end position="152"/>
    </location>
</feature>
<evidence type="ECO:0000256" key="3">
    <source>
        <dbReference type="ARBA" id="ARBA00022692"/>
    </source>
</evidence>
<protein>
    <recommendedName>
        <fullName evidence="6">Endopeptidase S2P</fullName>
    </recommendedName>
</protein>
<proteinExistence type="inferred from homology"/>
<dbReference type="PANTHER" id="PTHR13325">
    <property type="entry name" value="PROTEASE M50 MEMBRANE-BOUND TRANSCRIPTION FACTOR SITE 2 PROTEASE"/>
    <property type="match status" value="1"/>
</dbReference>
<comment type="similarity">
    <text evidence="2">Belongs to the peptidase M50A family.</text>
</comment>
<evidence type="ECO:0000256" key="7">
    <source>
        <dbReference type="SAM" id="Phobius"/>
    </source>
</evidence>
<evidence type="ECO:0000313" key="9">
    <source>
        <dbReference type="EMBL" id="ERN20546.1"/>
    </source>
</evidence>
<dbReference type="HOGENOM" id="CLU_032523_2_0_1"/>
<dbReference type="PRINTS" id="PR01000">
    <property type="entry name" value="SREBPS2PTASE"/>
</dbReference>
<evidence type="ECO:0000256" key="4">
    <source>
        <dbReference type="ARBA" id="ARBA00022989"/>
    </source>
</evidence>
<dbReference type="SUPFAM" id="SSF50156">
    <property type="entry name" value="PDZ domain-like"/>
    <property type="match status" value="1"/>
</dbReference>
<feature type="transmembrane region" description="Helical" evidence="7">
    <location>
        <begin position="16"/>
        <end position="34"/>
    </location>
</feature>
<keyword evidence="10" id="KW-1185">Reference proteome</keyword>
<dbReference type="Proteomes" id="UP000017836">
    <property type="component" value="Unassembled WGS sequence"/>
</dbReference>
<evidence type="ECO:0000313" key="10">
    <source>
        <dbReference type="Proteomes" id="UP000017836"/>
    </source>
</evidence>
<dbReference type="EMBL" id="KI392059">
    <property type="protein sequence ID" value="ERN20546.1"/>
    <property type="molecule type" value="Genomic_DNA"/>
</dbReference>
<feature type="transmembrane region" description="Helical" evidence="7">
    <location>
        <begin position="172"/>
        <end position="198"/>
    </location>
</feature>
<dbReference type="Gramene" id="ERN20546">
    <property type="protein sequence ID" value="ERN20546"/>
    <property type="gene ID" value="AMTR_s00068p00204430"/>
</dbReference>
<dbReference type="InterPro" id="IPR036034">
    <property type="entry name" value="PDZ_sf"/>
</dbReference>
<reference evidence="10" key="1">
    <citation type="journal article" date="2013" name="Science">
        <title>The Amborella genome and the evolution of flowering plants.</title>
        <authorList>
            <consortium name="Amborella Genome Project"/>
        </authorList>
    </citation>
    <scope>NUCLEOTIDE SEQUENCE [LARGE SCALE GENOMIC DNA]</scope>
</reference>
<dbReference type="InterPro" id="IPR001193">
    <property type="entry name" value="MBTPS2"/>
</dbReference>
<dbReference type="GO" id="GO:0005737">
    <property type="term" value="C:cytoplasm"/>
    <property type="evidence" value="ECO:0000318"/>
    <property type="project" value="GO_Central"/>
</dbReference>
<dbReference type="STRING" id="13333.U5D4P1"/>
<dbReference type="GO" id="GO:0000139">
    <property type="term" value="C:Golgi membrane"/>
    <property type="evidence" value="ECO:0007669"/>
    <property type="project" value="EnsemblPlants"/>
</dbReference>
<comment type="subcellular location">
    <subcellularLocation>
        <location evidence="1">Endomembrane system</location>
        <topology evidence="1">Multi-pass membrane protein</topology>
    </subcellularLocation>
</comment>
<dbReference type="InterPro" id="IPR008915">
    <property type="entry name" value="Peptidase_M50"/>
</dbReference>
<name>U5D4P1_AMBTC</name>
<dbReference type="GO" id="GO:1905897">
    <property type="term" value="P:regulation of response to endoplasmic reticulum stress"/>
    <property type="evidence" value="ECO:0000318"/>
    <property type="project" value="GO_Central"/>
</dbReference>
<dbReference type="GO" id="GO:0071475">
    <property type="term" value="P:cellular hyperosmotic salinity response"/>
    <property type="evidence" value="ECO:0007669"/>
    <property type="project" value="EnsemblPlants"/>
</dbReference>
<sequence>MGDRILYYSPTGGPPTLVLSAIAIIRFLPSMMYCSHLDTNMRGSTLSIHFEHVQFEFVDKECISRLVIWLCFFGRLYCGWNLQILISGLVFVMEVPGSSTSFAGAGYILCATFISVAAHEIGHALAAASVGVRIEYIALFLAVIFPGALIALDYDLLKSLPRCTTLRIYCAGIWHNALCCAVSWLALFFLPSVLYPLYLHGEHPMVLSVFPSSPLFGYLTHGDVILSVDGISIHDPQEWMEKMAGMDFLTLQNLRVLESSRNSREGSLAIDQGKGYCIPSLWLGENKKIPLVADQLACPEETAPFLEIPCFSSSSFNLSSNDTMIGECLIAKDVVKFKSCVHKENVENHKSICSCSQDEVCMSPIQMPGSMWVEITYSNPLGCSSRELAGRNMSLDSSWYSGSDSSSCMGHFVFIGDTGGAARSVQLTSYQPRWRFLFSCYLPDALEKLLLSTFYVSATLGLLNSMPLFFLDGACMLEASLSYLTWLSRRRRRQLLRLFLSCGTLLSIVTLSRIFFSRVVG</sequence>
<keyword evidence="4 7" id="KW-1133">Transmembrane helix</keyword>
<evidence type="ECO:0000256" key="1">
    <source>
        <dbReference type="ARBA" id="ARBA00004127"/>
    </source>
</evidence>
<dbReference type="Pfam" id="PF02163">
    <property type="entry name" value="Peptidase_M50"/>
    <property type="match status" value="1"/>
</dbReference>
<organism evidence="9 10">
    <name type="scientific">Amborella trichopoda</name>
    <dbReference type="NCBI Taxonomy" id="13333"/>
    <lineage>
        <taxon>Eukaryota</taxon>
        <taxon>Viridiplantae</taxon>
        <taxon>Streptophyta</taxon>
        <taxon>Embryophyta</taxon>
        <taxon>Tracheophyta</taxon>
        <taxon>Spermatophyta</taxon>
        <taxon>Magnoliopsida</taxon>
        <taxon>Amborellales</taxon>
        <taxon>Amborellaceae</taxon>
        <taxon>Amborella</taxon>
    </lineage>
</organism>
<feature type="transmembrane region" description="Helical" evidence="7">
    <location>
        <begin position="498"/>
        <end position="516"/>
    </location>
</feature>